<dbReference type="InterPro" id="IPR004265">
    <property type="entry name" value="Dirigent"/>
</dbReference>
<name>A0ABS8SX39_DATST</name>
<dbReference type="PANTHER" id="PTHR46215:SF10">
    <property type="entry name" value="DIRIGENT PROTEIN"/>
    <property type="match status" value="1"/>
</dbReference>
<comment type="caution">
    <text evidence="1">The sequence shown here is derived from an EMBL/GenBank/DDBJ whole genome shotgun (WGS) entry which is preliminary data.</text>
</comment>
<organism evidence="1 2">
    <name type="scientific">Datura stramonium</name>
    <name type="common">Jimsonweed</name>
    <name type="synonym">Common thornapple</name>
    <dbReference type="NCBI Taxonomy" id="4076"/>
    <lineage>
        <taxon>Eukaryota</taxon>
        <taxon>Viridiplantae</taxon>
        <taxon>Streptophyta</taxon>
        <taxon>Embryophyta</taxon>
        <taxon>Tracheophyta</taxon>
        <taxon>Spermatophyta</taxon>
        <taxon>Magnoliopsida</taxon>
        <taxon>eudicotyledons</taxon>
        <taxon>Gunneridae</taxon>
        <taxon>Pentapetalae</taxon>
        <taxon>asterids</taxon>
        <taxon>lamiids</taxon>
        <taxon>Solanales</taxon>
        <taxon>Solanaceae</taxon>
        <taxon>Solanoideae</taxon>
        <taxon>Datureae</taxon>
        <taxon>Datura</taxon>
    </lineage>
</organism>
<evidence type="ECO:0000313" key="1">
    <source>
        <dbReference type="EMBL" id="MCD7463014.1"/>
    </source>
</evidence>
<gene>
    <name evidence="1" type="ORF">HAX54_049790</name>
</gene>
<proteinExistence type="predicted"/>
<protein>
    <submittedName>
        <fullName evidence="1">Uncharacterized protein</fullName>
    </submittedName>
</protein>
<sequence length="226" mass="24527">MMILTVCNIVAPSGDSRSEHKLSPIAQRAPSAAFLMRDSVLMWREGLSDATVANYVRTIPNSLSSCMTSLVVHTARTCSQDRSHHGCQQFTFLKGQQPNLPNRRWVSLNSISDIINNNNYPFLAGLNGQQQQQSNNVVLQNTGNNNIVNSGDNQPFVTAGQLPSGLAAGNSCSDPLLTATPISALPLLEVLENNAKGMLIETMPHVDQHTTDGVETITHFTVYITP</sequence>
<accession>A0ABS8SX39</accession>
<reference evidence="1 2" key="1">
    <citation type="journal article" date="2021" name="BMC Genomics">
        <title>Datura genome reveals duplications of psychoactive alkaloid biosynthetic genes and high mutation rate following tissue culture.</title>
        <authorList>
            <person name="Rajewski A."/>
            <person name="Carter-House D."/>
            <person name="Stajich J."/>
            <person name="Litt A."/>
        </authorList>
    </citation>
    <scope>NUCLEOTIDE SEQUENCE [LARGE SCALE GENOMIC DNA]</scope>
    <source>
        <strain evidence="1">AR-01</strain>
    </source>
</reference>
<keyword evidence="2" id="KW-1185">Reference proteome</keyword>
<dbReference type="Proteomes" id="UP000823775">
    <property type="component" value="Unassembled WGS sequence"/>
</dbReference>
<evidence type="ECO:0000313" key="2">
    <source>
        <dbReference type="Proteomes" id="UP000823775"/>
    </source>
</evidence>
<dbReference type="PANTHER" id="PTHR46215">
    <property type="entry name" value="DIRIGENT PROTEIN 24-RELATED"/>
    <property type="match status" value="1"/>
</dbReference>
<dbReference type="EMBL" id="JACEIK010000853">
    <property type="protein sequence ID" value="MCD7463014.1"/>
    <property type="molecule type" value="Genomic_DNA"/>
</dbReference>